<dbReference type="OrthoDB" id="3268975at2"/>
<reference evidence="2" key="1">
    <citation type="submission" date="2017-04" db="EMBL/GenBank/DDBJ databases">
        <authorList>
            <person name="Varghese N."/>
            <person name="Submissions S."/>
        </authorList>
    </citation>
    <scope>NUCLEOTIDE SEQUENCE [LARGE SCALE GENOMIC DNA]</scope>
    <source>
        <strain evidence="2">DSM 44073</strain>
    </source>
</reference>
<keyword evidence="2" id="KW-1185">Reference proteome</keyword>
<dbReference type="Proteomes" id="UP000192840">
    <property type="component" value="Unassembled WGS sequence"/>
</dbReference>
<name>A0A1W2FBI6_9PSEU</name>
<gene>
    <name evidence="1" type="ORF">SAMN05660733_05488</name>
</gene>
<sequence>MTSTLAKFNPGKPGGELLSAAAAGVFDATKLRGFAELPAVPLETYHPPKAA</sequence>
<accession>A0A1W2FBI6</accession>
<evidence type="ECO:0000313" key="1">
    <source>
        <dbReference type="EMBL" id="SMD19305.1"/>
    </source>
</evidence>
<organism evidence="1 2">
    <name type="scientific">Lentzea albidocapillata</name>
    <dbReference type="NCBI Taxonomy" id="40571"/>
    <lineage>
        <taxon>Bacteria</taxon>
        <taxon>Bacillati</taxon>
        <taxon>Actinomycetota</taxon>
        <taxon>Actinomycetes</taxon>
        <taxon>Pseudonocardiales</taxon>
        <taxon>Pseudonocardiaceae</taxon>
        <taxon>Lentzea</taxon>
    </lineage>
</organism>
<proteinExistence type="predicted"/>
<dbReference type="AlphaFoldDB" id="A0A1W2FBI6"/>
<protein>
    <submittedName>
        <fullName evidence="1">Uncharacterized protein</fullName>
    </submittedName>
</protein>
<evidence type="ECO:0000313" key="2">
    <source>
        <dbReference type="Proteomes" id="UP000192840"/>
    </source>
</evidence>
<dbReference type="EMBL" id="FWYC01000013">
    <property type="protein sequence ID" value="SMD19305.1"/>
    <property type="molecule type" value="Genomic_DNA"/>
</dbReference>
<dbReference type="RefSeq" id="WP_157513070.1">
    <property type="nucleotide sequence ID" value="NZ_FWYC01000013.1"/>
</dbReference>